<keyword evidence="2" id="KW-1133">Transmembrane helix</keyword>
<keyword evidence="3" id="KW-0732">Signal</keyword>
<comment type="caution">
    <text evidence="4">The sequence shown here is derived from an EMBL/GenBank/DDBJ whole genome shotgun (WGS) entry which is preliminary data.</text>
</comment>
<evidence type="ECO:0000256" key="1">
    <source>
        <dbReference type="SAM" id="MobiDB-lite"/>
    </source>
</evidence>
<dbReference type="OrthoDB" id="5381812at2759"/>
<organism evidence="4 5">
    <name type="scientific">Dactylellina haptotyla (strain CBS 200.50)</name>
    <name type="common">Nematode-trapping fungus</name>
    <name type="synonym">Monacrosporium haptotylum</name>
    <dbReference type="NCBI Taxonomy" id="1284197"/>
    <lineage>
        <taxon>Eukaryota</taxon>
        <taxon>Fungi</taxon>
        <taxon>Dikarya</taxon>
        <taxon>Ascomycota</taxon>
        <taxon>Pezizomycotina</taxon>
        <taxon>Orbiliomycetes</taxon>
        <taxon>Orbiliales</taxon>
        <taxon>Orbiliaceae</taxon>
        <taxon>Dactylellina</taxon>
    </lineage>
</organism>
<keyword evidence="5" id="KW-1185">Reference proteome</keyword>
<dbReference type="AlphaFoldDB" id="S8BJG1"/>
<evidence type="ECO:0000256" key="3">
    <source>
        <dbReference type="SAM" id="SignalP"/>
    </source>
</evidence>
<evidence type="ECO:0000313" key="5">
    <source>
        <dbReference type="Proteomes" id="UP000015100"/>
    </source>
</evidence>
<dbReference type="EMBL" id="AQGS01001182">
    <property type="protein sequence ID" value="EPS35357.1"/>
    <property type="molecule type" value="Genomic_DNA"/>
</dbReference>
<reference evidence="5" key="2">
    <citation type="submission" date="2013-04" db="EMBL/GenBank/DDBJ databases">
        <title>Genomic mechanisms accounting for the adaptation to parasitism in nematode-trapping fungi.</title>
        <authorList>
            <person name="Ahren D.G."/>
        </authorList>
    </citation>
    <scope>NUCLEOTIDE SEQUENCE [LARGE SCALE GENOMIC DNA]</scope>
    <source>
        <strain evidence="5">CBS 200.50</strain>
    </source>
</reference>
<feature type="region of interest" description="Disordered" evidence="1">
    <location>
        <begin position="263"/>
        <end position="284"/>
    </location>
</feature>
<name>S8BJG1_DACHA</name>
<feature type="signal peptide" evidence="3">
    <location>
        <begin position="1"/>
        <end position="26"/>
    </location>
</feature>
<feature type="transmembrane region" description="Helical" evidence="2">
    <location>
        <begin position="363"/>
        <end position="384"/>
    </location>
</feature>
<gene>
    <name evidence="4" type="ORF">H072_11298</name>
</gene>
<sequence length="386" mass="40636">MHCNIRYSKAAAWLLTAAALVNLAFAADVATDVDGGELKEATIGRGVRHGIYPQEIERGLVARANTTTTSGPATRTDATGVTLQVLTNVRRKRTLWGRFLGTPLQERQTIAYLQAIDDGSGGYDYILTTDESQKSVFDIRSGILVDDANNGMTFAMNSEVGIGGGPWHASIAGGDIELQFTVDTGTGGLSWLNPAFLRMNQFYAALCMDVDAAGTSSLSWKYDAGYTGCPQALILQATGGDLPAPTLAPTLLGTVVTDPNQSISGFSGPTSIPPTTTPTSSDATTVLPTITETGVTTSTITDTATVITTSETTSLVTITSCNNWGCSQWTSTTTQTSTTMYTQPCTTLPIPVPVSDASRTNSAWFVIKCFASLSVASFIGYALAAW</sequence>
<dbReference type="HOGENOM" id="CLU_715758_0_0_1"/>
<evidence type="ECO:0008006" key="6">
    <source>
        <dbReference type="Google" id="ProtNLM"/>
    </source>
</evidence>
<reference evidence="4 5" key="1">
    <citation type="journal article" date="2013" name="PLoS Genet.">
        <title>Genomic mechanisms accounting for the adaptation to parasitism in nematode-trapping fungi.</title>
        <authorList>
            <person name="Meerupati T."/>
            <person name="Andersson K.M."/>
            <person name="Friman E."/>
            <person name="Kumar D."/>
            <person name="Tunlid A."/>
            <person name="Ahren D."/>
        </authorList>
    </citation>
    <scope>NUCLEOTIDE SEQUENCE [LARGE SCALE GENOMIC DNA]</scope>
    <source>
        <strain evidence="4 5">CBS 200.50</strain>
    </source>
</reference>
<evidence type="ECO:0000256" key="2">
    <source>
        <dbReference type="SAM" id="Phobius"/>
    </source>
</evidence>
<protein>
    <recommendedName>
        <fullName evidence="6">Peptidase A1 domain-containing protein</fullName>
    </recommendedName>
</protein>
<proteinExistence type="predicted"/>
<keyword evidence="2" id="KW-0472">Membrane</keyword>
<feature type="chain" id="PRO_5004561397" description="Peptidase A1 domain-containing protein" evidence="3">
    <location>
        <begin position="27"/>
        <end position="386"/>
    </location>
</feature>
<evidence type="ECO:0000313" key="4">
    <source>
        <dbReference type="EMBL" id="EPS35357.1"/>
    </source>
</evidence>
<accession>S8BJG1</accession>
<keyword evidence="2" id="KW-0812">Transmembrane</keyword>
<dbReference type="Proteomes" id="UP000015100">
    <property type="component" value="Unassembled WGS sequence"/>
</dbReference>